<sequence>MSKTYNLFISHSWAYSDSYDRLLELLDTRSYFFYKNYSVPKNDPLHTRGTDKELHAAIKRQIAPCHCVLILAGVYSTYSKWINKEIAICAAEFGTKKPIIAIQPWGAAHTSQIVKENADAIVGWNTESIVKAIREVSV</sequence>
<accession>A0A923I3E9</accession>
<protein>
    <submittedName>
        <fullName evidence="2">TIR domain-containing protein</fullName>
    </submittedName>
</protein>
<dbReference type="SUPFAM" id="SSF52206">
    <property type="entry name" value="Hypothetical protein MTH538"/>
    <property type="match status" value="1"/>
</dbReference>
<keyword evidence="3" id="KW-1185">Reference proteome</keyword>
<evidence type="ECO:0000259" key="1">
    <source>
        <dbReference type="Pfam" id="PF08937"/>
    </source>
</evidence>
<proteinExistence type="predicted"/>
<comment type="caution">
    <text evidence="2">The sequence shown here is derived from an EMBL/GenBank/DDBJ whole genome shotgun (WGS) entry which is preliminary data.</text>
</comment>
<dbReference type="RefSeq" id="WP_186882558.1">
    <property type="nucleotide sequence ID" value="NZ_JACOGG010000028.1"/>
</dbReference>
<organism evidence="2 3">
    <name type="scientific">Undibacterium rugosum</name>
    <dbReference type="NCBI Taxonomy" id="2762291"/>
    <lineage>
        <taxon>Bacteria</taxon>
        <taxon>Pseudomonadati</taxon>
        <taxon>Pseudomonadota</taxon>
        <taxon>Betaproteobacteria</taxon>
        <taxon>Burkholderiales</taxon>
        <taxon>Oxalobacteraceae</taxon>
        <taxon>Undibacterium</taxon>
    </lineage>
</organism>
<dbReference type="Proteomes" id="UP000612361">
    <property type="component" value="Unassembled WGS sequence"/>
</dbReference>
<dbReference type="InterPro" id="IPR036490">
    <property type="entry name" value="ThsB_TIR-like_sf"/>
</dbReference>
<dbReference type="AlphaFoldDB" id="A0A923I3E9"/>
<dbReference type="InterPro" id="IPR015032">
    <property type="entry name" value="ThsB__TIR-like_domain"/>
</dbReference>
<evidence type="ECO:0000313" key="2">
    <source>
        <dbReference type="EMBL" id="MBC3937043.1"/>
    </source>
</evidence>
<evidence type="ECO:0000313" key="3">
    <source>
        <dbReference type="Proteomes" id="UP000612361"/>
    </source>
</evidence>
<dbReference type="EMBL" id="JACOGG010000028">
    <property type="protein sequence ID" value="MBC3937043.1"/>
    <property type="molecule type" value="Genomic_DNA"/>
</dbReference>
<reference evidence="2" key="1">
    <citation type="submission" date="2020-08" db="EMBL/GenBank/DDBJ databases">
        <title>Novel species isolated from subtropical streams in China.</title>
        <authorList>
            <person name="Lu H."/>
        </authorList>
    </citation>
    <scope>NUCLEOTIDE SEQUENCE</scope>
    <source>
        <strain evidence="2">CY7W</strain>
    </source>
</reference>
<dbReference type="Pfam" id="PF08937">
    <property type="entry name" value="ThsB_TIR"/>
    <property type="match status" value="1"/>
</dbReference>
<feature type="domain" description="Thoeris protein ThsB TIR-like" evidence="1">
    <location>
        <begin position="8"/>
        <end position="107"/>
    </location>
</feature>
<name>A0A923I3E9_9BURK</name>
<gene>
    <name evidence="2" type="ORF">H8K47_16930</name>
</gene>
<dbReference type="Gene3D" id="3.40.50.9200">
    <property type="entry name" value="Hypothetical protein MTH538"/>
    <property type="match status" value="1"/>
</dbReference>